<comment type="catalytic activity">
    <reaction evidence="1">
        <text>ATP + protein L-histidine = ADP + protein N-phospho-L-histidine.</text>
        <dbReference type="EC" id="2.7.13.3"/>
    </reaction>
</comment>
<dbReference type="InterPro" id="IPR011102">
    <property type="entry name" value="Sig_transdc_His_kinase_HWE"/>
</dbReference>
<dbReference type="PANTHER" id="PTHR41523">
    <property type="entry name" value="TWO-COMPONENT SYSTEM SENSOR PROTEIN"/>
    <property type="match status" value="1"/>
</dbReference>
<keyword evidence="8" id="KW-0812">Transmembrane</keyword>
<proteinExistence type="predicted"/>
<sequence length="558" mass="60559">MRRLGRYGERVKAGVDSVRGRLVLLTVSLLIPALLSMGFLLSSVDRQGRAQLNEQMLTTARALSGAIDRQAAVGVAVVETLATDQALLAGDWARFHARALRVTDRRAGWVVVADLTGQQILNTRIDYGVALPRSPRIPELDRALQAGRSQVSDLRMGVVSRRYAITAGTPVTVKGKAYVVAYVVEAASFLSVFREERVPDGWVAAVLDNNNKIIARSRLHEKWVGHSATPDMADRITRAPEGVSHSTSLEGVPTVVAYSRSPQTGWTLLVAIPRADLARTVTRSVALTTGVFILLLVLGVGLALFFSRRINREVGGLVEAAHAIGHGQPIRGPSAFSLEEIGAIHAALSEASRELQIREERQKVMINELNHRVKNTLATVQALARQTFGKMEGAPVELFTERLIALSAAHDLLTRGGWSKAELDELLRACTRAHGDRVVLTGPPVSLDPNCAVSLSMVFHELATNSAKYGALSVPTAQVGIDWKIDPMTRALTLRWTETGGPPVTPPSKPGFGTRLIDISIRRELKGSAAFDFQPEGLVFEATLPPPPEDAPRWSNRF</sequence>
<keyword evidence="8" id="KW-1133">Transmembrane helix</keyword>
<keyword evidence="3" id="KW-0597">Phosphoprotein</keyword>
<dbReference type="KEGG" id="chq:AQ619_13905"/>
<dbReference type="Gene3D" id="3.30.450.20">
    <property type="entry name" value="PAS domain"/>
    <property type="match status" value="1"/>
</dbReference>
<evidence type="ECO:0000313" key="11">
    <source>
        <dbReference type="Proteomes" id="UP000056905"/>
    </source>
</evidence>
<organism evidence="10 11">
    <name type="scientific">Caulobacter henricii</name>
    <dbReference type="NCBI Taxonomy" id="69395"/>
    <lineage>
        <taxon>Bacteria</taxon>
        <taxon>Pseudomonadati</taxon>
        <taxon>Pseudomonadota</taxon>
        <taxon>Alphaproteobacteria</taxon>
        <taxon>Caulobacterales</taxon>
        <taxon>Caulobacteraceae</taxon>
        <taxon>Caulobacter</taxon>
    </lineage>
</organism>
<evidence type="ECO:0000256" key="7">
    <source>
        <dbReference type="ARBA" id="ARBA00022840"/>
    </source>
</evidence>
<keyword evidence="4" id="KW-0808">Transferase</keyword>
<dbReference type="Gene3D" id="3.30.565.10">
    <property type="entry name" value="Histidine kinase-like ATPase, C-terminal domain"/>
    <property type="match status" value="1"/>
</dbReference>
<dbReference type="AlphaFoldDB" id="A0A0P0P269"/>
<evidence type="ECO:0000256" key="5">
    <source>
        <dbReference type="ARBA" id="ARBA00022741"/>
    </source>
</evidence>
<keyword evidence="11" id="KW-1185">Reference proteome</keyword>
<accession>A0A0P0P269</accession>
<dbReference type="CDD" id="cd18774">
    <property type="entry name" value="PDC2_HK_sensor"/>
    <property type="match status" value="1"/>
</dbReference>
<dbReference type="PANTHER" id="PTHR41523:SF7">
    <property type="entry name" value="HISTIDINE KINASE"/>
    <property type="match status" value="1"/>
</dbReference>
<evidence type="ECO:0000256" key="4">
    <source>
        <dbReference type="ARBA" id="ARBA00022679"/>
    </source>
</evidence>
<feature type="transmembrane region" description="Helical" evidence="8">
    <location>
        <begin position="21"/>
        <end position="41"/>
    </location>
</feature>
<reference evidence="10 11" key="1">
    <citation type="submission" date="2015-10" db="EMBL/GenBank/DDBJ databases">
        <title>Conservation of the essential genome among Caulobacter and Brevundimonas species.</title>
        <authorList>
            <person name="Scott D."/>
            <person name="Ely B."/>
        </authorList>
    </citation>
    <scope>NUCLEOTIDE SEQUENCE [LARGE SCALE GENOMIC DNA]</scope>
    <source>
        <strain evidence="10 11">CB4</strain>
    </source>
</reference>
<dbReference type="GO" id="GO:0004673">
    <property type="term" value="F:protein histidine kinase activity"/>
    <property type="evidence" value="ECO:0007669"/>
    <property type="project" value="UniProtKB-EC"/>
</dbReference>
<evidence type="ECO:0000256" key="2">
    <source>
        <dbReference type="ARBA" id="ARBA00012438"/>
    </source>
</evidence>
<dbReference type="Proteomes" id="UP000056905">
    <property type="component" value="Chromosome"/>
</dbReference>
<keyword evidence="6 10" id="KW-0418">Kinase</keyword>
<evidence type="ECO:0000256" key="6">
    <source>
        <dbReference type="ARBA" id="ARBA00022777"/>
    </source>
</evidence>
<dbReference type="EC" id="2.7.13.3" evidence="2"/>
<dbReference type="OrthoDB" id="341208at2"/>
<feature type="domain" description="Signal transduction histidine kinase HWE region" evidence="9">
    <location>
        <begin position="368"/>
        <end position="444"/>
    </location>
</feature>
<protein>
    <recommendedName>
        <fullName evidence="2">histidine kinase</fullName>
        <ecNumber evidence="2">2.7.13.3</ecNumber>
    </recommendedName>
</protein>
<gene>
    <name evidence="10" type="ORF">AQ619_13905</name>
</gene>
<dbReference type="GO" id="GO:0005524">
    <property type="term" value="F:ATP binding"/>
    <property type="evidence" value="ECO:0007669"/>
    <property type="project" value="UniProtKB-KW"/>
</dbReference>
<dbReference type="STRING" id="69395.AQ619_13905"/>
<evidence type="ECO:0000256" key="3">
    <source>
        <dbReference type="ARBA" id="ARBA00022553"/>
    </source>
</evidence>
<dbReference type="InterPro" id="IPR036890">
    <property type="entry name" value="HATPase_C_sf"/>
</dbReference>
<dbReference type="SMART" id="SM00911">
    <property type="entry name" value="HWE_HK"/>
    <property type="match status" value="1"/>
</dbReference>
<evidence type="ECO:0000256" key="1">
    <source>
        <dbReference type="ARBA" id="ARBA00000085"/>
    </source>
</evidence>
<name>A0A0P0P269_9CAUL</name>
<dbReference type="Pfam" id="PF07536">
    <property type="entry name" value="HWE_HK"/>
    <property type="match status" value="1"/>
</dbReference>
<keyword evidence="5" id="KW-0547">Nucleotide-binding</keyword>
<evidence type="ECO:0000256" key="8">
    <source>
        <dbReference type="SAM" id="Phobius"/>
    </source>
</evidence>
<dbReference type="EMBL" id="CP013002">
    <property type="protein sequence ID" value="ALL14350.1"/>
    <property type="molecule type" value="Genomic_DNA"/>
</dbReference>
<evidence type="ECO:0000259" key="9">
    <source>
        <dbReference type="SMART" id="SM00911"/>
    </source>
</evidence>
<feature type="transmembrane region" description="Helical" evidence="8">
    <location>
        <begin position="285"/>
        <end position="306"/>
    </location>
</feature>
<keyword evidence="8" id="KW-0472">Membrane</keyword>
<keyword evidence="7" id="KW-0067">ATP-binding</keyword>
<evidence type="ECO:0000313" key="10">
    <source>
        <dbReference type="EMBL" id="ALL14350.1"/>
    </source>
</evidence>